<organism evidence="1 2">
    <name type="scientific">Hericium alpestre</name>
    <dbReference type="NCBI Taxonomy" id="135208"/>
    <lineage>
        <taxon>Eukaryota</taxon>
        <taxon>Fungi</taxon>
        <taxon>Dikarya</taxon>
        <taxon>Basidiomycota</taxon>
        <taxon>Agaricomycotina</taxon>
        <taxon>Agaricomycetes</taxon>
        <taxon>Russulales</taxon>
        <taxon>Hericiaceae</taxon>
        <taxon>Hericium</taxon>
    </lineage>
</organism>
<comment type="caution">
    <text evidence="1">The sequence shown here is derived from an EMBL/GenBank/DDBJ whole genome shotgun (WGS) entry which is preliminary data.</text>
</comment>
<reference evidence="1 2" key="1">
    <citation type="submission" date="2019-02" db="EMBL/GenBank/DDBJ databases">
        <title>Genome sequencing of the rare red list fungi Hericium alpestre (H. flagellum).</title>
        <authorList>
            <person name="Buettner E."/>
            <person name="Kellner H."/>
        </authorList>
    </citation>
    <scope>NUCLEOTIDE SEQUENCE [LARGE SCALE GENOMIC DNA]</scope>
    <source>
        <strain evidence="1 2">DSM 108284</strain>
    </source>
</reference>
<name>A0A4Y9ZLV4_9AGAM</name>
<dbReference type="EMBL" id="SFCI01001791">
    <property type="protein sequence ID" value="TFY74943.1"/>
    <property type="molecule type" value="Genomic_DNA"/>
</dbReference>
<protein>
    <submittedName>
        <fullName evidence="1">Uncharacterized protein</fullName>
    </submittedName>
</protein>
<evidence type="ECO:0000313" key="1">
    <source>
        <dbReference type="EMBL" id="TFY74943.1"/>
    </source>
</evidence>
<dbReference type="Proteomes" id="UP000298061">
    <property type="component" value="Unassembled WGS sequence"/>
</dbReference>
<proteinExistence type="predicted"/>
<evidence type="ECO:0000313" key="2">
    <source>
        <dbReference type="Proteomes" id="UP000298061"/>
    </source>
</evidence>
<keyword evidence="2" id="KW-1185">Reference proteome</keyword>
<sequence length="130" mass="15643">MEQLPAEDFVYPQKPHCNPPRMHFGLGVKAQSLYEYAFKRRLVPAEWRGDEDCEYIVFQAAVKELDRLCGTKLYLEFPLGTDYDWMVARFTNYIWYYEELEPEEEEEVMDIIRRELGVHDSPRWYHGSRP</sequence>
<gene>
    <name evidence="1" type="ORF">EWM64_g9069</name>
</gene>
<dbReference type="AlphaFoldDB" id="A0A4Y9ZLV4"/>
<accession>A0A4Y9ZLV4</accession>